<feature type="transmembrane region" description="Helical" evidence="1">
    <location>
        <begin position="180"/>
        <end position="198"/>
    </location>
</feature>
<keyword evidence="3" id="KW-1185">Reference proteome</keyword>
<feature type="transmembrane region" description="Helical" evidence="1">
    <location>
        <begin position="276"/>
        <end position="294"/>
    </location>
</feature>
<dbReference type="EMBL" id="RBEE01000012">
    <property type="protein sequence ID" value="RNL54052.1"/>
    <property type="molecule type" value="Genomic_DNA"/>
</dbReference>
<dbReference type="Proteomes" id="UP000274046">
    <property type="component" value="Unassembled WGS sequence"/>
</dbReference>
<feature type="transmembrane region" description="Helical" evidence="1">
    <location>
        <begin position="12"/>
        <end position="35"/>
    </location>
</feature>
<dbReference type="RefSeq" id="WP_123205376.1">
    <property type="nucleotide sequence ID" value="NZ_RBEE01000012.1"/>
</dbReference>
<dbReference type="AlphaFoldDB" id="A0A3N0BXQ3"/>
<feature type="transmembrane region" description="Helical" evidence="1">
    <location>
        <begin position="47"/>
        <end position="67"/>
    </location>
</feature>
<accession>A0A3N0BXQ3</accession>
<comment type="caution">
    <text evidence="2">The sequence shown here is derived from an EMBL/GenBank/DDBJ whole genome shotgun (WGS) entry which is preliminary data.</text>
</comment>
<feature type="transmembrane region" description="Helical" evidence="1">
    <location>
        <begin position="79"/>
        <end position="98"/>
    </location>
</feature>
<name>A0A3N0BXQ3_9SPHI</name>
<dbReference type="OrthoDB" id="235490at2"/>
<evidence type="ECO:0000313" key="2">
    <source>
        <dbReference type="EMBL" id="RNL54052.1"/>
    </source>
</evidence>
<keyword evidence="1" id="KW-0472">Membrane</keyword>
<keyword evidence="1" id="KW-1133">Transmembrane helix</keyword>
<gene>
    <name evidence="2" type="ORF">D7004_08100</name>
</gene>
<organism evidence="2 3">
    <name type="scientific">Pedobacter jejuensis</name>
    <dbReference type="NCBI Taxonomy" id="1268550"/>
    <lineage>
        <taxon>Bacteria</taxon>
        <taxon>Pseudomonadati</taxon>
        <taxon>Bacteroidota</taxon>
        <taxon>Sphingobacteriia</taxon>
        <taxon>Sphingobacteriales</taxon>
        <taxon>Sphingobacteriaceae</taxon>
        <taxon>Pedobacter</taxon>
    </lineage>
</organism>
<keyword evidence="1" id="KW-0812">Transmembrane</keyword>
<protein>
    <submittedName>
        <fullName evidence="2">Uncharacterized protein</fullName>
    </submittedName>
</protein>
<feature type="transmembrane region" description="Helical" evidence="1">
    <location>
        <begin position="210"/>
        <end position="232"/>
    </location>
</feature>
<feature type="transmembrane region" description="Helical" evidence="1">
    <location>
        <begin position="140"/>
        <end position="160"/>
    </location>
</feature>
<sequence length="354" mass="41886">MEENRENQPWLNSALSDIIFILSPAFFSLLLVLIFPEKFQNSKNFPLAYWVFLIVFIDVAHVYSTLYRTYFNAENLRKQSALLITIPILCYIIGVIIYQFNGQWFWRILAYLAVYHFIRQQYGFMRLYSRKEKHNQLITLIDKVAIYTATLYPLIYWHLSSTRNFNWFVDGDFFTFQNDSILKISGYAYISIITIYIFKELTIIVRERKLNIPRNLIILGTFLSWYFGIVYFNGDMAFTTLNVISHGIPYMALIWFFEKKKLKKVGFKSKLMQLCFGNFGIFYFIVILITLAYLEEGLWDGLIWKEHQSVFKPFSSLPKVTGNELLSLLVPLLALPQATHYVLDGFIWRTKNQF</sequence>
<feature type="transmembrane region" description="Helical" evidence="1">
    <location>
        <begin position="238"/>
        <end position="256"/>
    </location>
</feature>
<feature type="transmembrane region" description="Helical" evidence="1">
    <location>
        <begin position="104"/>
        <end position="119"/>
    </location>
</feature>
<reference evidence="2 3" key="1">
    <citation type="submission" date="2018-10" db="EMBL/GenBank/DDBJ databases">
        <title>Genome sequencing of Pedobacter jejuensis TNB23.</title>
        <authorList>
            <person name="Cho Y.-J."/>
            <person name="Cho A."/>
            <person name="Kim O.-S."/>
        </authorList>
    </citation>
    <scope>NUCLEOTIDE SEQUENCE [LARGE SCALE GENOMIC DNA]</scope>
    <source>
        <strain evidence="2 3">TNB23</strain>
    </source>
</reference>
<evidence type="ECO:0000313" key="3">
    <source>
        <dbReference type="Proteomes" id="UP000274046"/>
    </source>
</evidence>
<evidence type="ECO:0000256" key="1">
    <source>
        <dbReference type="SAM" id="Phobius"/>
    </source>
</evidence>
<proteinExistence type="predicted"/>